<accession>A0A8X6NNR8</accession>
<evidence type="ECO:0000313" key="2">
    <source>
        <dbReference type="Proteomes" id="UP000887013"/>
    </source>
</evidence>
<protein>
    <submittedName>
        <fullName evidence="1">Uncharacterized protein</fullName>
    </submittedName>
</protein>
<keyword evidence="2" id="KW-1185">Reference proteome</keyword>
<comment type="caution">
    <text evidence="1">The sequence shown here is derived from an EMBL/GenBank/DDBJ whole genome shotgun (WGS) entry which is preliminary data.</text>
</comment>
<sequence length="138" mass="15512">MLPELLNYMFYRYCTSKSVEKEGIQYGSVSKYYAEHISCSILYSFKCSPVFESYSYDCEINTSIIYDMLPVGIGLCGIKTFCTGRDLSSPVSQSSCNRVLNNVKSDSSFLADDLMKKAVIEEITASKTNEICVYRNGT</sequence>
<proteinExistence type="predicted"/>
<dbReference type="Proteomes" id="UP000887013">
    <property type="component" value="Unassembled WGS sequence"/>
</dbReference>
<dbReference type="AlphaFoldDB" id="A0A8X6NNR8"/>
<reference evidence="1" key="1">
    <citation type="submission" date="2020-08" db="EMBL/GenBank/DDBJ databases">
        <title>Multicomponent nature underlies the extraordinary mechanical properties of spider dragline silk.</title>
        <authorList>
            <person name="Kono N."/>
            <person name="Nakamura H."/>
            <person name="Mori M."/>
            <person name="Yoshida Y."/>
            <person name="Ohtoshi R."/>
            <person name="Malay A.D."/>
            <person name="Moran D.A.P."/>
            <person name="Tomita M."/>
            <person name="Numata K."/>
            <person name="Arakawa K."/>
        </authorList>
    </citation>
    <scope>NUCLEOTIDE SEQUENCE</scope>
</reference>
<name>A0A8X6NNR8_NEPPI</name>
<gene>
    <name evidence="1" type="ORF">NPIL_224171</name>
</gene>
<organism evidence="1 2">
    <name type="scientific">Nephila pilipes</name>
    <name type="common">Giant wood spider</name>
    <name type="synonym">Nephila maculata</name>
    <dbReference type="NCBI Taxonomy" id="299642"/>
    <lineage>
        <taxon>Eukaryota</taxon>
        <taxon>Metazoa</taxon>
        <taxon>Ecdysozoa</taxon>
        <taxon>Arthropoda</taxon>
        <taxon>Chelicerata</taxon>
        <taxon>Arachnida</taxon>
        <taxon>Araneae</taxon>
        <taxon>Araneomorphae</taxon>
        <taxon>Entelegynae</taxon>
        <taxon>Araneoidea</taxon>
        <taxon>Nephilidae</taxon>
        <taxon>Nephila</taxon>
    </lineage>
</organism>
<evidence type="ECO:0000313" key="1">
    <source>
        <dbReference type="EMBL" id="GFT23004.1"/>
    </source>
</evidence>
<dbReference type="EMBL" id="BMAW01011299">
    <property type="protein sequence ID" value="GFT23004.1"/>
    <property type="molecule type" value="Genomic_DNA"/>
</dbReference>